<proteinExistence type="predicted"/>
<gene>
    <name evidence="1" type="ORF">HKBW3S03_02157</name>
</gene>
<evidence type="ECO:0008006" key="3">
    <source>
        <dbReference type="Google" id="ProtNLM"/>
    </source>
</evidence>
<protein>
    <recommendedName>
        <fullName evidence="3">PDZ domain-containing protein</fullName>
    </recommendedName>
</protein>
<accession>A0A6V8NMT4</accession>
<dbReference type="SUPFAM" id="SSF50156">
    <property type="entry name" value="PDZ domain-like"/>
    <property type="match status" value="1"/>
</dbReference>
<evidence type="ECO:0000313" key="1">
    <source>
        <dbReference type="EMBL" id="GFP20654.1"/>
    </source>
</evidence>
<feature type="non-terminal residue" evidence="1">
    <location>
        <position position="54"/>
    </location>
</feature>
<name>A0A6V8NMT4_9ACTN</name>
<evidence type="ECO:0000313" key="2">
    <source>
        <dbReference type="Proteomes" id="UP000574717"/>
    </source>
</evidence>
<reference evidence="1 2" key="1">
    <citation type="journal article" date="2020" name="Front. Microbiol.">
        <title>Single-cell genomics of novel Actinobacteria with the Wood-Ljungdahl pathway discovered in a serpentinizing system.</title>
        <authorList>
            <person name="Merino N."/>
            <person name="Kawai M."/>
            <person name="Boyd E.S."/>
            <person name="Colman D.R."/>
            <person name="McGlynn S.E."/>
            <person name="Nealson K.H."/>
            <person name="Kurokawa K."/>
            <person name="Hongoh Y."/>
        </authorList>
    </citation>
    <scope>NUCLEOTIDE SEQUENCE [LARGE SCALE GENOMIC DNA]</scope>
    <source>
        <strain evidence="1 2">S03</strain>
    </source>
</reference>
<comment type="caution">
    <text evidence="1">The sequence shown here is derived from an EMBL/GenBank/DDBJ whole genome shotgun (WGS) entry which is preliminary data.</text>
</comment>
<dbReference type="InterPro" id="IPR036034">
    <property type="entry name" value="PDZ_sf"/>
</dbReference>
<dbReference type="EMBL" id="BLRU01000586">
    <property type="protein sequence ID" value="GFP20654.1"/>
    <property type="molecule type" value="Genomic_DNA"/>
</dbReference>
<dbReference type="AlphaFoldDB" id="A0A6V8NMT4"/>
<organism evidence="1 2">
    <name type="scientific">Candidatus Hakubella thermalkaliphila</name>
    <dbReference type="NCBI Taxonomy" id="2754717"/>
    <lineage>
        <taxon>Bacteria</taxon>
        <taxon>Bacillati</taxon>
        <taxon>Actinomycetota</taxon>
        <taxon>Actinomycetota incertae sedis</taxon>
        <taxon>Candidatus Hakubellales</taxon>
        <taxon>Candidatus Hakubellaceae</taxon>
        <taxon>Candidatus Hakubella</taxon>
    </lineage>
</organism>
<dbReference type="Proteomes" id="UP000574717">
    <property type="component" value="Unassembled WGS sequence"/>
</dbReference>
<sequence length="54" mass="5843">MLRGKQVERVEAGSIAAELKIGSGDEIIAIDDMEPLDILDWCLAESGEELVLTV</sequence>